<gene>
    <name evidence="2" type="ORF">M0811_07662</name>
</gene>
<reference evidence="2" key="1">
    <citation type="submission" date="2022-10" db="EMBL/GenBank/DDBJ databases">
        <title>Novel sulphate-reducing endosymbionts in the free-living metamonad Anaeramoeba.</title>
        <authorList>
            <person name="Jerlstrom-Hultqvist J."/>
            <person name="Cepicka I."/>
            <person name="Gallot-Lavallee L."/>
            <person name="Salas-Leiva D."/>
            <person name="Curtis B.A."/>
            <person name="Zahonova K."/>
            <person name="Pipaliya S."/>
            <person name="Dacks J."/>
            <person name="Roger A.J."/>
        </authorList>
    </citation>
    <scope>NUCLEOTIDE SEQUENCE</scope>
    <source>
        <strain evidence="2">BMAN</strain>
    </source>
</reference>
<evidence type="ECO:0000256" key="1">
    <source>
        <dbReference type="SAM" id="Phobius"/>
    </source>
</evidence>
<keyword evidence="1" id="KW-0472">Membrane</keyword>
<protein>
    <submittedName>
        <fullName evidence="2">Uncharacterized protein</fullName>
    </submittedName>
</protein>
<evidence type="ECO:0000313" key="3">
    <source>
        <dbReference type="Proteomes" id="UP001149090"/>
    </source>
</evidence>
<sequence length="90" mass="10277">MSEFQQDLLNENDTEKELNTFNKEYQNFPQSQFVNESIPLYPFRDMNSGKDISKMETYHCLIFICVLICAGIIGYIIFAIILIASLAGGD</sequence>
<accession>A0A9Q0LLE7</accession>
<keyword evidence="1" id="KW-1133">Transmembrane helix</keyword>
<comment type="caution">
    <text evidence="2">The sequence shown here is derived from an EMBL/GenBank/DDBJ whole genome shotgun (WGS) entry which is preliminary data.</text>
</comment>
<keyword evidence="1" id="KW-0812">Transmembrane</keyword>
<name>A0A9Q0LLE7_ANAIG</name>
<dbReference type="Proteomes" id="UP001149090">
    <property type="component" value="Unassembled WGS sequence"/>
</dbReference>
<dbReference type="EMBL" id="JAPDFW010000067">
    <property type="protein sequence ID" value="KAJ5074958.1"/>
    <property type="molecule type" value="Genomic_DNA"/>
</dbReference>
<proteinExistence type="predicted"/>
<evidence type="ECO:0000313" key="2">
    <source>
        <dbReference type="EMBL" id="KAJ5074958.1"/>
    </source>
</evidence>
<dbReference type="AlphaFoldDB" id="A0A9Q0LLE7"/>
<keyword evidence="3" id="KW-1185">Reference proteome</keyword>
<organism evidence="2 3">
    <name type="scientific">Anaeramoeba ignava</name>
    <name type="common">Anaerobic marine amoeba</name>
    <dbReference type="NCBI Taxonomy" id="1746090"/>
    <lineage>
        <taxon>Eukaryota</taxon>
        <taxon>Metamonada</taxon>
        <taxon>Anaeramoebidae</taxon>
        <taxon>Anaeramoeba</taxon>
    </lineage>
</organism>
<feature type="transmembrane region" description="Helical" evidence="1">
    <location>
        <begin position="60"/>
        <end position="87"/>
    </location>
</feature>